<dbReference type="OrthoDB" id="289162at2759"/>
<dbReference type="eggNOG" id="ENOG502S08Z">
    <property type="taxonomic scope" value="Eukaryota"/>
</dbReference>
<dbReference type="GO" id="GO:0042795">
    <property type="term" value="P:snRNA transcription by RNA polymerase II"/>
    <property type="evidence" value="ECO:0007669"/>
    <property type="project" value="TreeGrafter"/>
</dbReference>
<proteinExistence type="predicted"/>
<dbReference type="AlphaFoldDB" id="T0QTM2"/>
<protein>
    <recommendedName>
        <fullName evidence="1">Little elongation complex subunit 2 C-terminal domain-containing protein</fullName>
    </recommendedName>
</protein>
<dbReference type="RefSeq" id="XP_008609522.1">
    <property type="nucleotide sequence ID" value="XM_008611300.1"/>
</dbReference>
<dbReference type="PANTHER" id="PTHR14633">
    <property type="entry name" value="LITTLE ELONGATION COMPLEX SUBUNIT 2"/>
    <property type="match status" value="1"/>
</dbReference>
<reference evidence="2 3" key="1">
    <citation type="submission" date="2012-04" db="EMBL/GenBank/DDBJ databases">
        <title>The Genome Sequence of Saprolegnia declina VS20.</title>
        <authorList>
            <consortium name="The Broad Institute Genome Sequencing Platform"/>
            <person name="Russ C."/>
            <person name="Nusbaum C."/>
            <person name="Tyler B."/>
            <person name="van West P."/>
            <person name="Dieguez-Uribeondo J."/>
            <person name="de Bruijn I."/>
            <person name="Tripathy S."/>
            <person name="Jiang R."/>
            <person name="Young S.K."/>
            <person name="Zeng Q."/>
            <person name="Gargeya S."/>
            <person name="Fitzgerald M."/>
            <person name="Haas B."/>
            <person name="Abouelleil A."/>
            <person name="Alvarado L."/>
            <person name="Arachchi H.M."/>
            <person name="Berlin A."/>
            <person name="Chapman S.B."/>
            <person name="Goldberg J."/>
            <person name="Griggs A."/>
            <person name="Gujja S."/>
            <person name="Hansen M."/>
            <person name="Howarth C."/>
            <person name="Imamovic A."/>
            <person name="Larimer J."/>
            <person name="McCowen C."/>
            <person name="Montmayeur A."/>
            <person name="Murphy C."/>
            <person name="Neiman D."/>
            <person name="Pearson M."/>
            <person name="Priest M."/>
            <person name="Roberts A."/>
            <person name="Saif S."/>
            <person name="Shea T."/>
            <person name="Sisk P."/>
            <person name="Sykes S."/>
            <person name="Wortman J."/>
            <person name="Nusbaum C."/>
            <person name="Birren B."/>
        </authorList>
    </citation>
    <scope>NUCLEOTIDE SEQUENCE [LARGE SCALE GENOMIC DNA]</scope>
    <source>
        <strain evidence="2 3">VS20</strain>
    </source>
</reference>
<dbReference type="Pfam" id="PF10505">
    <property type="entry name" value="NARG2_C"/>
    <property type="match status" value="1"/>
</dbReference>
<dbReference type="Proteomes" id="UP000030762">
    <property type="component" value="Unassembled WGS sequence"/>
</dbReference>
<keyword evidence="3" id="KW-1185">Reference proteome</keyword>
<evidence type="ECO:0000313" key="2">
    <source>
        <dbReference type="EMBL" id="EQC37360.1"/>
    </source>
</evidence>
<dbReference type="GO" id="GO:0042796">
    <property type="term" value="P:snRNA transcription by RNA polymerase III"/>
    <property type="evidence" value="ECO:0007669"/>
    <property type="project" value="TreeGrafter"/>
</dbReference>
<dbReference type="PANTHER" id="PTHR14633:SF3">
    <property type="entry name" value="LITTLE ELONGATION COMPLEX SUBUNIT 2"/>
    <property type="match status" value="1"/>
</dbReference>
<dbReference type="OMA" id="HEQYLML"/>
<accession>T0QTM2</accession>
<dbReference type="GeneID" id="19946304"/>
<dbReference type="VEuPathDB" id="FungiDB:SDRG_05577"/>
<gene>
    <name evidence="2" type="ORF">SDRG_05577</name>
</gene>
<name>T0QTM2_SAPDV</name>
<organism evidence="2 3">
    <name type="scientific">Saprolegnia diclina (strain VS20)</name>
    <dbReference type="NCBI Taxonomy" id="1156394"/>
    <lineage>
        <taxon>Eukaryota</taxon>
        <taxon>Sar</taxon>
        <taxon>Stramenopiles</taxon>
        <taxon>Oomycota</taxon>
        <taxon>Saprolegniomycetes</taxon>
        <taxon>Saprolegniales</taxon>
        <taxon>Saprolegniaceae</taxon>
        <taxon>Saprolegnia</taxon>
    </lineage>
</organism>
<feature type="domain" description="Little elongation complex subunit 2 C-terminal" evidence="1">
    <location>
        <begin position="312"/>
        <end position="454"/>
    </location>
</feature>
<dbReference type="InterPro" id="IPR019535">
    <property type="entry name" value="ICE2_C"/>
</dbReference>
<dbReference type="InParanoid" id="T0QTM2"/>
<sequence length="613" mass="69050">MNVPTPRSGDAWMAEDEYDYYSPHGTVFKALAQKMTLATKASKVDTDARAPLPEPPTSSLDEVLHSHKTSLLAAEHATYLDLQQKKSAAMQRGFPDLLALSSDEHDVFNRIHQTVKAEQRNFHKSFDNLAKADLFVLTALPHSIETAVDAFLRQRCNDAADMYPTTYSRVSIISFPLTPSTDAPPKYIARVARASVKPALKRPLPSPLSALEAPITWTTGYVLSKDAKAAELVAQEDCDVAIATSTLTMLFDTTPDRFRQAWMIPVVVRAGPKKKHVVFDKPLVNAVWSGRKKLTLFARKLLKASMTETSTSRAYHYHTWSIGSKKMLLRTQTHGYDPVKNVDVTIQAKIDYEWCSTPEQITESERARWWLQSWIRGNAGIVVGRMHANGAKVIDVSDKTITSVASSVANPLTKFAMVQEVVAHMSELPPGEYLLSYDPSYNGIHVYDATIKDTGDDAKLHLPDFLEKAGRWDRTLLDSVLPEWREPGQIPYTFALPTYCKSYFETNGTCARLAKGYRCAFVHLRRDQQRPQLYMIQPVIHTQFKRELPARKIKFPYCSKALANKCTTKGCSDPHLSQHEVLKRLAREYVEVGMARHRDPKKRKLATDDTQDV</sequence>
<dbReference type="GO" id="GO:0008023">
    <property type="term" value="C:transcription elongation factor complex"/>
    <property type="evidence" value="ECO:0007669"/>
    <property type="project" value="InterPro"/>
</dbReference>
<dbReference type="EMBL" id="JH767145">
    <property type="protein sequence ID" value="EQC37360.1"/>
    <property type="molecule type" value="Genomic_DNA"/>
</dbReference>
<dbReference type="GO" id="GO:0045945">
    <property type="term" value="P:positive regulation of transcription by RNA polymerase III"/>
    <property type="evidence" value="ECO:0007669"/>
    <property type="project" value="TreeGrafter"/>
</dbReference>
<evidence type="ECO:0000259" key="1">
    <source>
        <dbReference type="Pfam" id="PF10505"/>
    </source>
</evidence>
<evidence type="ECO:0000313" key="3">
    <source>
        <dbReference type="Proteomes" id="UP000030762"/>
    </source>
</evidence>